<reference evidence="1" key="1">
    <citation type="submission" date="2021-03" db="EMBL/GenBank/DDBJ databases">
        <title>Draft genome sequence of rust myrtle Austropuccinia psidii MF-1, a brazilian biotype.</title>
        <authorList>
            <person name="Quecine M.C."/>
            <person name="Pachon D.M.R."/>
            <person name="Bonatelli M.L."/>
            <person name="Correr F.H."/>
            <person name="Franceschini L.M."/>
            <person name="Leite T.F."/>
            <person name="Margarido G.R.A."/>
            <person name="Almeida C.A."/>
            <person name="Ferrarezi J.A."/>
            <person name="Labate C.A."/>
        </authorList>
    </citation>
    <scope>NUCLEOTIDE SEQUENCE</scope>
    <source>
        <strain evidence="1">MF-1</strain>
    </source>
</reference>
<organism evidence="1 2">
    <name type="scientific">Austropuccinia psidii MF-1</name>
    <dbReference type="NCBI Taxonomy" id="1389203"/>
    <lineage>
        <taxon>Eukaryota</taxon>
        <taxon>Fungi</taxon>
        <taxon>Dikarya</taxon>
        <taxon>Basidiomycota</taxon>
        <taxon>Pucciniomycotina</taxon>
        <taxon>Pucciniomycetes</taxon>
        <taxon>Pucciniales</taxon>
        <taxon>Sphaerophragmiaceae</taxon>
        <taxon>Austropuccinia</taxon>
    </lineage>
</organism>
<keyword evidence="2" id="KW-1185">Reference proteome</keyword>
<gene>
    <name evidence="1" type="ORF">O181_002393</name>
</gene>
<dbReference type="AlphaFoldDB" id="A0A9Q3BCE4"/>
<evidence type="ECO:0000313" key="1">
    <source>
        <dbReference type="EMBL" id="MBW0462678.1"/>
    </source>
</evidence>
<dbReference type="EMBL" id="AVOT02000396">
    <property type="protein sequence ID" value="MBW0462678.1"/>
    <property type="molecule type" value="Genomic_DNA"/>
</dbReference>
<comment type="caution">
    <text evidence="1">The sequence shown here is derived from an EMBL/GenBank/DDBJ whole genome shotgun (WGS) entry which is preliminary data.</text>
</comment>
<name>A0A9Q3BCE4_9BASI</name>
<evidence type="ECO:0000313" key="2">
    <source>
        <dbReference type="Proteomes" id="UP000765509"/>
    </source>
</evidence>
<sequence>MDPMLMMQEAWDSVSQEIIANCWKHTKLNSELTNLTNSIDSEPLVENMPSLRDAIQNVQAQLKNLTHCKGLLESRPLAQMSIEDLCNPMAEQADQDDILPMQTDEQLAFNVSNKMITTENQDQ</sequence>
<proteinExistence type="predicted"/>
<protein>
    <submittedName>
        <fullName evidence="1">Uncharacterized protein</fullName>
    </submittedName>
</protein>
<dbReference type="Proteomes" id="UP000765509">
    <property type="component" value="Unassembled WGS sequence"/>
</dbReference>
<accession>A0A9Q3BCE4</accession>